<proteinExistence type="predicted"/>
<dbReference type="EMBL" id="JANPWB010000009">
    <property type="protein sequence ID" value="KAJ1154748.1"/>
    <property type="molecule type" value="Genomic_DNA"/>
</dbReference>
<gene>
    <name evidence="1" type="ORF">NDU88_007491</name>
</gene>
<protein>
    <submittedName>
        <fullName evidence="1">Uncharacterized protein</fullName>
    </submittedName>
</protein>
<accession>A0AAV7RS28</accession>
<comment type="caution">
    <text evidence="1">The sequence shown here is derived from an EMBL/GenBank/DDBJ whole genome shotgun (WGS) entry which is preliminary data.</text>
</comment>
<keyword evidence="2" id="KW-1185">Reference proteome</keyword>
<dbReference type="InterPro" id="IPR004244">
    <property type="entry name" value="Transposase_22"/>
</dbReference>
<sequence>MHRNKATCTLSHSADSGAYQEWSNCSDTGDCIPSTNPASPIDKLDWILKKIHESWTAIEHHINSIASDLGILRDDHKKLADKVHAAEGTRTELVPQHARNLDSLADLQCRIQQLHDPTEDAEGRARRNNTRIVGLPVSEEGANPTKFIKKWLRITVVPHGLSPMFVFKRAHRVPACRPPLGAPPRPIVAWILNYRDRDHLLQTTWRSSPIKVANATVLLFSDYTLEVQWRRASYQSVKKKLCEEGLKYALLFLACLKIMHDDCSLFFGTSNAAWD</sequence>
<evidence type="ECO:0000313" key="1">
    <source>
        <dbReference type="EMBL" id="KAJ1154748.1"/>
    </source>
</evidence>
<name>A0AAV7RS28_PLEWA</name>
<dbReference type="Gene3D" id="3.30.70.1820">
    <property type="entry name" value="L1 transposable element, RRM domain"/>
    <property type="match status" value="1"/>
</dbReference>
<dbReference type="PANTHER" id="PTHR11505">
    <property type="entry name" value="L1 TRANSPOSABLE ELEMENT-RELATED"/>
    <property type="match status" value="1"/>
</dbReference>
<organism evidence="1 2">
    <name type="scientific">Pleurodeles waltl</name>
    <name type="common">Iberian ribbed newt</name>
    <dbReference type="NCBI Taxonomy" id="8319"/>
    <lineage>
        <taxon>Eukaryota</taxon>
        <taxon>Metazoa</taxon>
        <taxon>Chordata</taxon>
        <taxon>Craniata</taxon>
        <taxon>Vertebrata</taxon>
        <taxon>Euteleostomi</taxon>
        <taxon>Amphibia</taxon>
        <taxon>Batrachia</taxon>
        <taxon>Caudata</taxon>
        <taxon>Salamandroidea</taxon>
        <taxon>Salamandridae</taxon>
        <taxon>Pleurodelinae</taxon>
        <taxon>Pleurodeles</taxon>
    </lineage>
</organism>
<dbReference type="Proteomes" id="UP001066276">
    <property type="component" value="Chromosome 5"/>
</dbReference>
<dbReference type="AlphaFoldDB" id="A0AAV7RS28"/>
<evidence type="ECO:0000313" key="2">
    <source>
        <dbReference type="Proteomes" id="UP001066276"/>
    </source>
</evidence>
<reference evidence="1" key="1">
    <citation type="journal article" date="2022" name="bioRxiv">
        <title>Sequencing and chromosome-scale assembly of the giantPleurodeles waltlgenome.</title>
        <authorList>
            <person name="Brown T."/>
            <person name="Elewa A."/>
            <person name="Iarovenko S."/>
            <person name="Subramanian E."/>
            <person name="Araus A.J."/>
            <person name="Petzold A."/>
            <person name="Susuki M."/>
            <person name="Suzuki K.-i.T."/>
            <person name="Hayashi T."/>
            <person name="Toyoda A."/>
            <person name="Oliveira C."/>
            <person name="Osipova E."/>
            <person name="Leigh N.D."/>
            <person name="Simon A."/>
            <person name="Yun M.H."/>
        </authorList>
    </citation>
    <scope>NUCLEOTIDE SEQUENCE</scope>
    <source>
        <strain evidence="1">20211129_DDA</strain>
        <tissue evidence="1">Liver</tissue>
    </source>
</reference>